<feature type="compositionally biased region" description="Acidic residues" evidence="1">
    <location>
        <begin position="12"/>
        <end position="21"/>
    </location>
</feature>
<dbReference type="AlphaFoldDB" id="A0A9W7GK63"/>
<reference evidence="3" key="1">
    <citation type="journal article" date="2023" name="Commun. Biol.">
        <title>Genome analysis of Parmales, the sister group of diatoms, reveals the evolutionary specialization of diatoms from phago-mixotrophs to photoautotrophs.</title>
        <authorList>
            <person name="Ban H."/>
            <person name="Sato S."/>
            <person name="Yoshikawa S."/>
            <person name="Yamada K."/>
            <person name="Nakamura Y."/>
            <person name="Ichinomiya M."/>
            <person name="Sato N."/>
            <person name="Blanc-Mathieu R."/>
            <person name="Endo H."/>
            <person name="Kuwata A."/>
            <person name="Ogata H."/>
        </authorList>
    </citation>
    <scope>NUCLEOTIDE SEQUENCE [LARGE SCALE GENOMIC DNA]</scope>
</reference>
<evidence type="ECO:0000313" key="2">
    <source>
        <dbReference type="EMBL" id="GMI47212.1"/>
    </source>
</evidence>
<evidence type="ECO:0000256" key="1">
    <source>
        <dbReference type="SAM" id="MobiDB-lite"/>
    </source>
</evidence>
<organism evidence="2 3">
    <name type="scientific">Triparma columacea</name>
    <dbReference type="NCBI Taxonomy" id="722753"/>
    <lineage>
        <taxon>Eukaryota</taxon>
        <taxon>Sar</taxon>
        <taxon>Stramenopiles</taxon>
        <taxon>Ochrophyta</taxon>
        <taxon>Bolidophyceae</taxon>
        <taxon>Parmales</taxon>
        <taxon>Triparmaceae</taxon>
        <taxon>Triparma</taxon>
    </lineage>
</organism>
<comment type="caution">
    <text evidence="2">The sequence shown here is derived from an EMBL/GenBank/DDBJ whole genome shotgun (WGS) entry which is preliminary data.</text>
</comment>
<proteinExistence type="predicted"/>
<dbReference type="Proteomes" id="UP001165065">
    <property type="component" value="Unassembled WGS sequence"/>
</dbReference>
<name>A0A9W7GK63_9STRA</name>
<evidence type="ECO:0000313" key="3">
    <source>
        <dbReference type="Proteomes" id="UP001165065"/>
    </source>
</evidence>
<accession>A0A9W7GK63</accession>
<dbReference type="GO" id="GO:0006367">
    <property type="term" value="P:transcription initiation at RNA polymerase II promoter"/>
    <property type="evidence" value="ECO:0007669"/>
    <property type="project" value="TreeGrafter"/>
</dbReference>
<dbReference type="GO" id="GO:0006283">
    <property type="term" value="P:transcription-coupled nucleotide-excision repair"/>
    <property type="evidence" value="ECO:0007669"/>
    <property type="project" value="TreeGrafter"/>
</dbReference>
<dbReference type="OrthoDB" id="282270at2759"/>
<dbReference type="SUPFAM" id="SSF57783">
    <property type="entry name" value="Zinc beta-ribbon"/>
    <property type="match status" value="2"/>
</dbReference>
<keyword evidence="3" id="KW-1185">Reference proteome</keyword>
<dbReference type="PANTHER" id="PTHR11239:SF1">
    <property type="entry name" value="DNA-DIRECTED RNA POLYMERASE II SUBUNIT RPB9"/>
    <property type="match status" value="1"/>
</dbReference>
<dbReference type="PANTHER" id="PTHR11239">
    <property type="entry name" value="DNA-DIRECTED RNA POLYMERASE"/>
    <property type="match status" value="1"/>
</dbReference>
<gene>
    <name evidence="2" type="ORF">TrCOL_g5667</name>
</gene>
<dbReference type="GO" id="GO:0005665">
    <property type="term" value="C:RNA polymerase II, core complex"/>
    <property type="evidence" value="ECO:0007669"/>
    <property type="project" value="TreeGrafter"/>
</dbReference>
<evidence type="ECO:0008006" key="4">
    <source>
        <dbReference type="Google" id="ProtNLM"/>
    </source>
</evidence>
<dbReference type="Gene3D" id="2.20.25.10">
    <property type="match status" value="2"/>
</dbReference>
<dbReference type="InterPro" id="IPR012164">
    <property type="entry name" value="Rpa12/Rpb9/Rpc10/TFS"/>
</dbReference>
<sequence length="148" mass="16152">MTDNAQFGGGVDLDDDWDVPMEEATTSAPTGPTGVPLMQFCPYDSSMLCPKEDSKNKKLNYACRLCNYTTTSTNNLIYRNTLKKEAASLLSNVTSSLVDDPTLSRTKQGSCPECQGTEAVFFQSEVVGQDALPLVFICVACGWKWVSE</sequence>
<dbReference type="GO" id="GO:0003899">
    <property type="term" value="F:DNA-directed RNA polymerase activity"/>
    <property type="evidence" value="ECO:0007669"/>
    <property type="project" value="InterPro"/>
</dbReference>
<dbReference type="GO" id="GO:0001193">
    <property type="term" value="P:maintenance of transcriptional fidelity during transcription elongation by RNA polymerase II"/>
    <property type="evidence" value="ECO:0007669"/>
    <property type="project" value="TreeGrafter"/>
</dbReference>
<feature type="region of interest" description="Disordered" evidence="1">
    <location>
        <begin position="1"/>
        <end position="31"/>
    </location>
</feature>
<protein>
    <recommendedName>
        <fullName evidence="4">DNA-directed RNA polymerase subunit</fullName>
    </recommendedName>
</protein>
<dbReference type="EMBL" id="BRYA01000334">
    <property type="protein sequence ID" value="GMI47212.1"/>
    <property type="molecule type" value="Genomic_DNA"/>
</dbReference>